<sequence>MNIVAFRNYGHLGVVGAKHAVARYFGSGQHVSADVAQVAFSADVPCEEFSQLRADQYLVIAGLFYLRAGECYCAGKIDNAFVEKPSDEQHIQGV</sequence>
<proteinExistence type="predicted"/>
<comment type="caution">
    <text evidence="1">The sequence shown here is derived from an EMBL/GenBank/DDBJ whole genome shotgun (WGS) entry which is preliminary data.</text>
</comment>
<accession>A0A645D740</accession>
<dbReference type="EMBL" id="VSSQ01033232">
    <property type="protein sequence ID" value="MPM84763.1"/>
    <property type="molecule type" value="Genomic_DNA"/>
</dbReference>
<protein>
    <submittedName>
        <fullName evidence="1">Uncharacterized protein</fullName>
    </submittedName>
</protein>
<organism evidence="1">
    <name type="scientific">bioreactor metagenome</name>
    <dbReference type="NCBI Taxonomy" id="1076179"/>
    <lineage>
        <taxon>unclassified sequences</taxon>
        <taxon>metagenomes</taxon>
        <taxon>ecological metagenomes</taxon>
    </lineage>
</organism>
<reference evidence="1" key="1">
    <citation type="submission" date="2019-08" db="EMBL/GenBank/DDBJ databases">
        <authorList>
            <person name="Kucharzyk K."/>
            <person name="Murdoch R.W."/>
            <person name="Higgins S."/>
            <person name="Loffler F."/>
        </authorList>
    </citation>
    <scope>NUCLEOTIDE SEQUENCE</scope>
</reference>
<name>A0A645D740_9ZZZZ</name>
<gene>
    <name evidence="1" type="ORF">SDC9_131839</name>
</gene>
<dbReference type="AlphaFoldDB" id="A0A645D740"/>
<evidence type="ECO:0000313" key="1">
    <source>
        <dbReference type="EMBL" id="MPM84763.1"/>
    </source>
</evidence>